<comment type="caution">
    <text evidence="2">The sequence shown here is derived from an EMBL/GenBank/DDBJ whole genome shotgun (WGS) entry which is preliminary data.</text>
</comment>
<evidence type="ECO:0000259" key="1">
    <source>
        <dbReference type="SMART" id="SM00479"/>
    </source>
</evidence>
<dbReference type="EC" id="3.1.-.-" evidence="2"/>
<keyword evidence="2" id="KW-0540">Nuclease</keyword>
<dbReference type="PANTHER" id="PTHR30231:SF42">
    <property type="entry name" value="EXONUCLEASE"/>
    <property type="match status" value="1"/>
</dbReference>
<sequence length="195" mass="21630">MSGCPPEDEYRFVALDVETANNDRASICQIGLACVDWDNQISKWSIYVDPEVSFSSFNSKLHGINADTVARASAFPDVWGRLGPFLKQFSMVQHSRFDELAINAACQKYMLDIPRLKWTDSVKVAQHAWPQFKGNGGHGLASLKKRLGLSFKHHDAGEDAGASAQIILRAEAVLGDQFAKVTTIPTVRQLQLPLW</sequence>
<dbReference type="Proteomes" id="UP001596492">
    <property type="component" value="Unassembled WGS sequence"/>
</dbReference>
<dbReference type="InterPro" id="IPR012337">
    <property type="entry name" value="RNaseH-like_sf"/>
</dbReference>
<dbReference type="Pfam" id="PF00929">
    <property type="entry name" value="RNase_T"/>
    <property type="match status" value="1"/>
</dbReference>
<dbReference type="EMBL" id="JBHTBR010000005">
    <property type="protein sequence ID" value="MFC7292556.1"/>
    <property type="molecule type" value="Genomic_DNA"/>
</dbReference>
<dbReference type="CDD" id="cd06130">
    <property type="entry name" value="DNA_pol_III_epsilon_like"/>
    <property type="match status" value="1"/>
</dbReference>
<name>A0ABW2INU6_9PROT</name>
<protein>
    <submittedName>
        <fullName evidence="2">3'-5' exonuclease</fullName>
        <ecNumber evidence="2">3.1.-.-</ecNumber>
    </submittedName>
</protein>
<dbReference type="SMART" id="SM00479">
    <property type="entry name" value="EXOIII"/>
    <property type="match status" value="1"/>
</dbReference>
<keyword evidence="3" id="KW-1185">Reference proteome</keyword>
<gene>
    <name evidence="2" type="ORF">ACFQS8_13070</name>
</gene>
<keyword evidence="2" id="KW-0269">Exonuclease</keyword>
<proteinExistence type="predicted"/>
<dbReference type="PANTHER" id="PTHR30231">
    <property type="entry name" value="DNA POLYMERASE III SUBUNIT EPSILON"/>
    <property type="match status" value="1"/>
</dbReference>
<accession>A0ABW2INU6</accession>
<organism evidence="2 3">
    <name type="scientific">Hirschia litorea</name>
    <dbReference type="NCBI Taxonomy" id="1199156"/>
    <lineage>
        <taxon>Bacteria</taxon>
        <taxon>Pseudomonadati</taxon>
        <taxon>Pseudomonadota</taxon>
        <taxon>Alphaproteobacteria</taxon>
        <taxon>Hyphomonadales</taxon>
        <taxon>Hyphomonadaceae</taxon>
        <taxon>Hirschia</taxon>
    </lineage>
</organism>
<dbReference type="Gene3D" id="3.30.420.10">
    <property type="entry name" value="Ribonuclease H-like superfamily/Ribonuclease H"/>
    <property type="match status" value="1"/>
</dbReference>
<keyword evidence="2" id="KW-0378">Hydrolase</keyword>
<feature type="domain" description="Exonuclease" evidence="1">
    <location>
        <begin position="11"/>
        <end position="176"/>
    </location>
</feature>
<dbReference type="GO" id="GO:0004527">
    <property type="term" value="F:exonuclease activity"/>
    <property type="evidence" value="ECO:0007669"/>
    <property type="project" value="UniProtKB-KW"/>
</dbReference>
<dbReference type="SUPFAM" id="SSF53098">
    <property type="entry name" value="Ribonuclease H-like"/>
    <property type="match status" value="1"/>
</dbReference>
<dbReference type="InterPro" id="IPR036397">
    <property type="entry name" value="RNaseH_sf"/>
</dbReference>
<evidence type="ECO:0000313" key="3">
    <source>
        <dbReference type="Proteomes" id="UP001596492"/>
    </source>
</evidence>
<dbReference type="RefSeq" id="WP_382168079.1">
    <property type="nucleotide sequence ID" value="NZ_JBHTBR010000005.1"/>
</dbReference>
<reference evidence="3" key="1">
    <citation type="journal article" date="2019" name="Int. J. Syst. Evol. Microbiol.">
        <title>The Global Catalogue of Microorganisms (GCM) 10K type strain sequencing project: providing services to taxonomists for standard genome sequencing and annotation.</title>
        <authorList>
            <consortium name="The Broad Institute Genomics Platform"/>
            <consortium name="The Broad Institute Genome Sequencing Center for Infectious Disease"/>
            <person name="Wu L."/>
            <person name="Ma J."/>
        </authorList>
    </citation>
    <scope>NUCLEOTIDE SEQUENCE [LARGE SCALE GENOMIC DNA]</scope>
    <source>
        <strain evidence="3">CCUG 51308</strain>
    </source>
</reference>
<dbReference type="InterPro" id="IPR013520">
    <property type="entry name" value="Ribonucl_H"/>
</dbReference>
<evidence type="ECO:0000313" key="2">
    <source>
        <dbReference type="EMBL" id="MFC7292556.1"/>
    </source>
</evidence>